<dbReference type="EMBL" id="FTNT01000006">
    <property type="protein sequence ID" value="SIS04650.1"/>
    <property type="molecule type" value="Genomic_DNA"/>
</dbReference>
<feature type="domain" description="NmrA-like" evidence="3">
    <location>
        <begin position="1"/>
        <end position="233"/>
    </location>
</feature>
<dbReference type="PANTHER" id="PTHR47706">
    <property type="entry name" value="NMRA-LIKE FAMILY PROTEIN"/>
    <property type="match status" value="1"/>
</dbReference>
<dbReference type="GO" id="GO:0016491">
    <property type="term" value="F:oxidoreductase activity"/>
    <property type="evidence" value="ECO:0007669"/>
    <property type="project" value="UniProtKB-KW"/>
</dbReference>
<dbReference type="Gene3D" id="3.40.50.720">
    <property type="entry name" value="NAD(P)-binding Rossmann-like Domain"/>
    <property type="match status" value="1"/>
</dbReference>
<evidence type="ECO:0000313" key="5">
    <source>
        <dbReference type="Proteomes" id="UP000186218"/>
    </source>
</evidence>
<keyword evidence="1" id="KW-0521">NADP</keyword>
<sequence>MSKTVLVVGATGNLGSEIVRKLVDRGADVRTLVRKGREDGGERLRDEVTSGSVTVVVGDLNDDVQTLVPHLDGVDVIVSAVQGGHHAVTDGQVNLIHAAEVAGVPRMIPSDFSVDLHCLDYDDNVALDLRKKADETFVGSSVRPTSVLNGGFMEVMFAPFMEIVDLDAGTFSYWGDGEQPMDFTTIPDTAAYTAAAALDDSAIDRTVRVAGDVLTLTQLHTVIEKATGRTLRVHEHGSIAALEAEIDRRKSTATGPGDFVALQYQWAMITGKAKLRDLNNGDYPDITPTSVAEFLATR</sequence>
<accession>A0A1N7FWE7</accession>
<dbReference type="Pfam" id="PF05368">
    <property type="entry name" value="NmrA"/>
    <property type="match status" value="1"/>
</dbReference>
<dbReference type="InterPro" id="IPR051609">
    <property type="entry name" value="NmrA/Isoflavone_reductase-like"/>
</dbReference>
<evidence type="ECO:0000313" key="4">
    <source>
        <dbReference type="EMBL" id="SIS04650.1"/>
    </source>
</evidence>
<keyword evidence="2" id="KW-0560">Oxidoreductase</keyword>
<dbReference type="OrthoDB" id="5510591at2"/>
<evidence type="ECO:0000256" key="2">
    <source>
        <dbReference type="ARBA" id="ARBA00023002"/>
    </source>
</evidence>
<evidence type="ECO:0000259" key="3">
    <source>
        <dbReference type="Pfam" id="PF05368"/>
    </source>
</evidence>
<organism evidence="4 5">
    <name type="scientific">Williamsia sterculiae</name>
    <dbReference type="NCBI Taxonomy" id="1344003"/>
    <lineage>
        <taxon>Bacteria</taxon>
        <taxon>Bacillati</taxon>
        <taxon>Actinomycetota</taxon>
        <taxon>Actinomycetes</taxon>
        <taxon>Mycobacteriales</taxon>
        <taxon>Nocardiaceae</taxon>
        <taxon>Williamsia</taxon>
    </lineage>
</organism>
<dbReference type="SUPFAM" id="SSF51735">
    <property type="entry name" value="NAD(P)-binding Rossmann-fold domains"/>
    <property type="match status" value="1"/>
</dbReference>
<evidence type="ECO:0000256" key="1">
    <source>
        <dbReference type="ARBA" id="ARBA00022857"/>
    </source>
</evidence>
<dbReference type="InterPro" id="IPR008030">
    <property type="entry name" value="NmrA-like"/>
</dbReference>
<dbReference type="STRING" id="1344003.SAMN05445060_2349"/>
<reference evidence="4 5" key="1">
    <citation type="submission" date="2017-01" db="EMBL/GenBank/DDBJ databases">
        <authorList>
            <person name="Mah S.A."/>
            <person name="Swanson W.J."/>
            <person name="Moy G.W."/>
            <person name="Vacquier V.D."/>
        </authorList>
    </citation>
    <scope>NUCLEOTIDE SEQUENCE [LARGE SCALE GENOMIC DNA]</scope>
    <source>
        <strain evidence="4 5">CPCC 203464</strain>
    </source>
</reference>
<protein>
    <submittedName>
        <fullName evidence="4">Nucleoside-diphosphate-sugar epimerase</fullName>
    </submittedName>
</protein>
<keyword evidence="5" id="KW-1185">Reference proteome</keyword>
<name>A0A1N7FWE7_9NOCA</name>
<dbReference type="PANTHER" id="PTHR47706:SF9">
    <property type="entry name" value="NMRA-LIKE DOMAIN-CONTAINING PROTEIN-RELATED"/>
    <property type="match status" value="1"/>
</dbReference>
<dbReference type="RefSeq" id="WP_076479681.1">
    <property type="nucleotide sequence ID" value="NZ_FTNT01000006.1"/>
</dbReference>
<dbReference type="AlphaFoldDB" id="A0A1N7FWE7"/>
<dbReference type="InterPro" id="IPR036291">
    <property type="entry name" value="NAD(P)-bd_dom_sf"/>
</dbReference>
<gene>
    <name evidence="4" type="ORF">SAMN05445060_2349</name>
</gene>
<dbReference type="Proteomes" id="UP000186218">
    <property type="component" value="Unassembled WGS sequence"/>
</dbReference>
<proteinExistence type="predicted"/>
<dbReference type="Gene3D" id="3.90.25.10">
    <property type="entry name" value="UDP-galactose 4-epimerase, domain 1"/>
    <property type="match status" value="1"/>
</dbReference>